<feature type="region of interest" description="Disordered" evidence="1">
    <location>
        <begin position="146"/>
        <end position="185"/>
    </location>
</feature>
<reference evidence="3" key="1">
    <citation type="submission" date="2020-11" db="EMBL/GenBank/DDBJ databases">
        <authorList>
            <person name="Whiteford S."/>
        </authorList>
    </citation>
    <scope>NUCLEOTIDE SEQUENCE</scope>
</reference>
<dbReference type="EMBL" id="CAJHNJ030000055">
    <property type="protein sequence ID" value="CAG9132948.1"/>
    <property type="molecule type" value="Genomic_DNA"/>
</dbReference>
<organism evidence="3 4">
    <name type="scientific">Plutella xylostella</name>
    <name type="common">Diamondback moth</name>
    <name type="synonym">Plutella maculipennis</name>
    <dbReference type="NCBI Taxonomy" id="51655"/>
    <lineage>
        <taxon>Eukaryota</taxon>
        <taxon>Metazoa</taxon>
        <taxon>Ecdysozoa</taxon>
        <taxon>Arthropoda</taxon>
        <taxon>Hexapoda</taxon>
        <taxon>Insecta</taxon>
        <taxon>Pterygota</taxon>
        <taxon>Neoptera</taxon>
        <taxon>Endopterygota</taxon>
        <taxon>Lepidoptera</taxon>
        <taxon>Glossata</taxon>
        <taxon>Ditrysia</taxon>
        <taxon>Yponomeutoidea</taxon>
        <taxon>Plutellidae</taxon>
        <taxon>Plutella</taxon>
    </lineage>
</organism>
<accession>A0A8S4G1F9</accession>
<dbReference type="AlphaFoldDB" id="A0A8S4G1F9"/>
<dbReference type="InterPro" id="IPR000159">
    <property type="entry name" value="RA_dom"/>
</dbReference>
<evidence type="ECO:0000259" key="2">
    <source>
        <dbReference type="PROSITE" id="PS50200"/>
    </source>
</evidence>
<evidence type="ECO:0000313" key="3">
    <source>
        <dbReference type="EMBL" id="CAG9132948.1"/>
    </source>
</evidence>
<name>A0A8S4G1F9_PLUXY</name>
<dbReference type="SUPFAM" id="SSF54236">
    <property type="entry name" value="Ubiquitin-like"/>
    <property type="match status" value="1"/>
</dbReference>
<dbReference type="Gene3D" id="3.10.20.90">
    <property type="entry name" value="Phosphatidylinositol 3-kinase Catalytic Subunit, Chain A, domain 1"/>
    <property type="match status" value="1"/>
</dbReference>
<proteinExistence type="predicted"/>
<comment type="caution">
    <text evidence="3">The sequence shown here is derived from an EMBL/GenBank/DDBJ whole genome shotgun (WGS) entry which is preliminary data.</text>
</comment>
<gene>
    <name evidence="3" type="ORF">PLXY2_LOCUS11227</name>
</gene>
<evidence type="ECO:0000256" key="1">
    <source>
        <dbReference type="SAM" id="MobiDB-lite"/>
    </source>
</evidence>
<keyword evidence="4" id="KW-1185">Reference proteome</keyword>
<evidence type="ECO:0000313" key="4">
    <source>
        <dbReference type="Proteomes" id="UP000653454"/>
    </source>
</evidence>
<dbReference type="PROSITE" id="PS50200">
    <property type="entry name" value="RA"/>
    <property type="match status" value="1"/>
</dbReference>
<dbReference type="GO" id="GO:0007165">
    <property type="term" value="P:signal transduction"/>
    <property type="evidence" value="ECO:0007669"/>
    <property type="project" value="InterPro"/>
</dbReference>
<sequence>MKDKDKMKFVLVEELEWGGRAGSGPQQRALADDEVVYTAQANWKTLGRFVLQEGGCSAPLPRHRAAIARIQRGLSITRPVITEGGCSAPLPRHRAAIARIQRGLSITRPVITGSPFPGTYSCIPEVVTKHPVQAAYSDPTHCRRVSTTPLGKGIGRSKGHSDKDMRSFMNRRSGSREVHSEGEAGGSLSAEALAAQVARFKRVSLRKLRAWRS</sequence>
<dbReference type="Proteomes" id="UP000653454">
    <property type="component" value="Unassembled WGS sequence"/>
</dbReference>
<feature type="domain" description="Ras-associating" evidence="2">
    <location>
        <begin position="1"/>
        <end position="56"/>
    </location>
</feature>
<protein>
    <submittedName>
        <fullName evidence="3">(diamondback moth) hypothetical protein</fullName>
    </submittedName>
</protein>
<dbReference type="InterPro" id="IPR029071">
    <property type="entry name" value="Ubiquitin-like_domsf"/>
</dbReference>